<dbReference type="Gene3D" id="1.10.238.10">
    <property type="entry name" value="EF-hand"/>
    <property type="match status" value="1"/>
</dbReference>
<comment type="subcellular location">
    <subcellularLocation>
        <location evidence="1">Cell membrane</location>
        <topology evidence="1">Multi-pass membrane protein</topology>
    </subcellularLocation>
</comment>
<keyword evidence="5" id="KW-0109">Calcium transport</keyword>
<dbReference type="PANTHER" id="PTHR45628">
    <property type="entry name" value="VOLTAGE-DEPENDENT CALCIUM CHANNEL TYPE A SUBUNIT ALPHA-1"/>
    <property type="match status" value="1"/>
</dbReference>
<evidence type="ECO:0000256" key="7">
    <source>
        <dbReference type="ARBA" id="ARBA00022692"/>
    </source>
</evidence>
<feature type="transmembrane region" description="Helical" evidence="19">
    <location>
        <begin position="552"/>
        <end position="578"/>
    </location>
</feature>
<dbReference type="FunFam" id="1.10.287.70:FF:000093">
    <property type="entry name" value="Calcium channel subunit Cch1"/>
    <property type="match status" value="1"/>
</dbReference>
<dbReference type="Gene3D" id="1.20.120.350">
    <property type="entry name" value="Voltage-gated potassium channels. Chain C"/>
    <property type="match status" value="4"/>
</dbReference>
<feature type="transmembrane region" description="Helical" evidence="19">
    <location>
        <begin position="411"/>
        <end position="431"/>
    </location>
</feature>
<feature type="transmembrane region" description="Helical" evidence="19">
    <location>
        <begin position="195"/>
        <end position="215"/>
    </location>
</feature>
<feature type="transmembrane region" description="Helical" evidence="19">
    <location>
        <begin position="1126"/>
        <end position="1145"/>
    </location>
</feature>
<dbReference type="Proteomes" id="UP000784919">
    <property type="component" value="Unassembled WGS sequence"/>
</dbReference>
<accession>A0A9P7SKW9</accession>
<dbReference type="FunFam" id="1.10.287.70:FF:000118">
    <property type="entry name" value="Calcium channel subunit Cch1"/>
    <property type="match status" value="1"/>
</dbReference>
<feature type="transmembrane region" description="Helical" evidence="19">
    <location>
        <begin position="1046"/>
        <end position="1068"/>
    </location>
</feature>
<feature type="transmembrane region" description="Helical" evidence="19">
    <location>
        <begin position="1360"/>
        <end position="1384"/>
    </location>
</feature>
<evidence type="ECO:0000256" key="15">
    <source>
        <dbReference type="ARBA" id="ARBA00057587"/>
    </source>
</evidence>
<dbReference type="PANTHER" id="PTHR45628:SF7">
    <property type="entry name" value="VOLTAGE-DEPENDENT CALCIUM CHANNEL TYPE A SUBUNIT ALPHA-1"/>
    <property type="match status" value="1"/>
</dbReference>
<dbReference type="InterPro" id="IPR050599">
    <property type="entry name" value="VDCC_alpha-1_subunit"/>
</dbReference>
<evidence type="ECO:0000256" key="1">
    <source>
        <dbReference type="ARBA" id="ARBA00004651"/>
    </source>
</evidence>
<evidence type="ECO:0000256" key="8">
    <source>
        <dbReference type="ARBA" id="ARBA00022837"/>
    </source>
</evidence>
<evidence type="ECO:0000256" key="18">
    <source>
        <dbReference type="SAM" id="MobiDB-lite"/>
    </source>
</evidence>
<evidence type="ECO:0000256" key="16">
    <source>
        <dbReference type="ARBA" id="ARBA00061395"/>
    </source>
</evidence>
<feature type="compositionally biased region" description="Basic and acidic residues" evidence="18">
    <location>
        <begin position="1776"/>
        <end position="1786"/>
    </location>
</feature>
<gene>
    <name evidence="21" type="ORF">E4U56_004966</name>
</gene>
<protein>
    <recommendedName>
        <fullName evidence="17">Calcium-channel protein CCH1</fullName>
    </recommendedName>
</protein>
<feature type="transmembrane region" description="Helical" evidence="19">
    <location>
        <begin position="652"/>
        <end position="673"/>
    </location>
</feature>
<keyword evidence="7 19" id="KW-0812">Transmembrane</keyword>
<evidence type="ECO:0000256" key="9">
    <source>
        <dbReference type="ARBA" id="ARBA00022882"/>
    </source>
</evidence>
<keyword evidence="11" id="KW-0406">Ion transport</keyword>
<keyword evidence="10 19" id="KW-1133">Transmembrane helix</keyword>
<feature type="transmembrane region" description="Helical" evidence="19">
    <location>
        <begin position="619"/>
        <end position="640"/>
    </location>
</feature>
<evidence type="ECO:0000313" key="22">
    <source>
        <dbReference type="Proteomes" id="UP000784919"/>
    </source>
</evidence>
<comment type="caution">
    <text evidence="21">The sequence shown here is derived from an EMBL/GenBank/DDBJ whole genome shotgun (WGS) entry which is preliminary data.</text>
</comment>
<keyword evidence="2" id="KW-0813">Transport</keyword>
<feature type="transmembrane region" description="Helical" evidence="19">
    <location>
        <begin position="352"/>
        <end position="371"/>
    </location>
</feature>
<dbReference type="SUPFAM" id="SSF81324">
    <property type="entry name" value="Voltage-gated potassium channels"/>
    <property type="match status" value="4"/>
</dbReference>
<dbReference type="Pfam" id="PF00520">
    <property type="entry name" value="Ion_trans"/>
    <property type="match status" value="4"/>
</dbReference>
<feature type="transmembrane region" description="Helical" evidence="19">
    <location>
        <begin position="1088"/>
        <end position="1106"/>
    </location>
</feature>
<evidence type="ECO:0000256" key="3">
    <source>
        <dbReference type="ARBA" id="ARBA00022475"/>
    </source>
</evidence>
<feature type="transmembrane region" description="Helical" evidence="19">
    <location>
        <begin position="741"/>
        <end position="766"/>
    </location>
</feature>
<dbReference type="InterPro" id="IPR002048">
    <property type="entry name" value="EF_hand_dom"/>
</dbReference>
<feature type="region of interest" description="Disordered" evidence="18">
    <location>
        <begin position="105"/>
        <end position="160"/>
    </location>
</feature>
<evidence type="ECO:0000256" key="13">
    <source>
        <dbReference type="ARBA" id="ARBA00023180"/>
    </source>
</evidence>
<feature type="compositionally biased region" description="Basic and acidic residues" evidence="18">
    <location>
        <begin position="123"/>
        <end position="133"/>
    </location>
</feature>
<reference evidence="21" key="1">
    <citation type="journal article" date="2020" name="bioRxiv">
        <title>Whole genome comparisons of ergot fungi reveals the divergence and evolution of species within the genus Claviceps are the result of varying mechanisms driving genome evolution and host range expansion.</title>
        <authorList>
            <person name="Wyka S.A."/>
            <person name="Mondo S.J."/>
            <person name="Liu M."/>
            <person name="Dettman J."/>
            <person name="Nalam V."/>
            <person name="Broders K.D."/>
        </authorList>
    </citation>
    <scope>NUCLEOTIDE SEQUENCE</scope>
    <source>
        <strain evidence="21">CCC 1102</strain>
    </source>
</reference>
<keyword evidence="3" id="KW-1003">Cell membrane</keyword>
<dbReference type="OrthoDB" id="416585at2759"/>
<feature type="compositionally biased region" description="Polar residues" evidence="18">
    <location>
        <begin position="1752"/>
        <end position="1769"/>
    </location>
</feature>
<evidence type="ECO:0000256" key="6">
    <source>
        <dbReference type="ARBA" id="ARBA00022673"/>
    </source>
</evidence>
<evidence type="ECO:0000256" key="14">
    <source>
        <dbReference type="ARBA" id="ARBA00023303"/>
    </source>
</evidence>
<keyword evidence="13" id="KW-0325">Glycoprotein</keyword>
<sequence>MPLTAGAQFISGSLSAGDDDKSRDSFQTVSDMGNGTTKTRPPGNTANRFPSLYERGSVRQNLYGASLNPIECRTSRTPSTSGALLRAGHIVRAMSQRVVNISGESEMVERHSRHRSRSPRGATYDEEHEEHSPAKSMLDDTSYYSPATQLGPEKRCPPAQDIDAPAQVTRLDLLKGRSLGLFSSKSRLRLWLCDLLVNPYTEPFILVLIVLQAVLLATESTPDVFIDGHQRPDRWGKQSTDWIMLALFTVFTLELMARIVVSGLFFNAAEYSTIDRKKGMRAAFIDQYRTAFGPQRQRSFKKHHHLEPQQSAFSRSLTTLMQGQQSLPPTIEEQQRLQLARRAFLRHSFNRLDFIAVTSFWISLSLGITGIESERHIYVFKMLSCLRILRLLALTHGTAIILRSLKKAAPLLVRIAFLVCFFWLLFAIIGIQSFKSSLSRQCVWQDPQDPWNFSALYTNEMEFCGGHLDNQTGRTMPWVKLRTPDTLEDIFNGAADGKGFICPRGSICLQQKNPYNGTVNFDNIANSLELVFVIISANTFSDLMYFTMASDYLQAALFFGAGIMIMLLWLTNLLIAVITSSFQVIREESKSSAFTAKSEPFVQPRQDGSLRRTSKLQKIYDKTSAIWVLIILVGLLFQSLRSSKMSHERERLITMAEIVITTLLDLDISLRLVSDWRGFHRDWRNLFDILLAVATTIMLLPPIQNTRAYQWLTVFQILRAYRIVLAIPVTRKLILLVLGNAAGIANLMLFVFLMTFLVAIFASQLFRGQIPKYEGDELVKISFFTIYNSFLGMYQILSSENWTQILYSVTSHSKASHTAWIGAIFLIGWFILSFLILVNMFIAVIQENFDVSEDEKRLEQVKAFLQRKELGHNPSNLSLSTIFSLGRSRRRRDPLDYGPAMMEMLLKDAVVQDFLDDNSRGCLNDNRGGLSHRGSMALFVVKPGLVAKVWARLTDKVKNKDPNPFYANIRFDGPNDTLDPRQMARQAVSATSARRKAQREYLARHPQYNNSLYFFKPKHPLRRICQRIVGPARGPERFDGVEPNKIAWYSFSAFVYAVVVAMVILACVTTPLYQKGYKEQHPSNDWNWYVWTDLAFTSVFTIEAIIKSIADGLFWTPNAYMRSSWGFIDGMVLITLWINVVTLLINDGAISRAVGAFKALRALRLLNVSDSARDTFHSLIIIGWWKLTGTGVAFLTTEQRSWLELRKLLRQISPSKSSFNESDKSWKEWCRKRATEKRGKWYQAITIILVFHLLLLMVEFSSEPFWWTKTREVMFLLCIIVYLNNIAIRIVGLGWARFRKSSWDLYSLASVSGAFLATMALMIADSRADASVQLHKFFLVAIVLLLIPRNDALDQLFKTAAASLTIISNLLATWLVCFLVFAIAMTQAFSLTRFGDNETADINFRSVPKALILLFRMSLGEGWNQIMEDYAAIRPPLCVGESKFFDSDCGSKAWARFLFVAWNIISMYIFVNLFVSLIYESFSYVYQRSSGMSVVDRDEIRRFKEAWRNVDPAGTGFISKEQFPRLLGELSGVFQMRIYQPEDSIARILEDVRDSPKQARHLSAATTELDSNVDIEKLNQRLSQLDVVKIRERRRRFKIFFGEVLVSADPDKGIAFTDVLLILAHYNIINDNKSLRLEEFLRRRARLQRVDEEIRRKVVQGFFDTLYWSRKFKKHMEKKRASQLSVVPQLTIPHILVDNEFGNGIDQFSQGRISGQPRWTQISAGEGASDQTAPSMPNLSLHEVTYQHPLSDPQSPHATSSRQGSTSGFSFELYEPEPHRQSDSRPEGNGNSSPLEARDMLDDSIWTESIRRSATLRQHDQGSYRFGDLR</sequence>
<dbReference type="PROSITE" id="PS50222">
    <property type="entry name" value="EF_HAND_2"/>
    <property type="match status" value="1"/>
</dbReference>
<evidence type="ECO:0000259" key="20">
    <source>
        <dbReference type="PROSITE" id="PS50222"/>
    </source>
</evidence>
<feature type="transmembrane region" description="Helical" evidence="19">
    <location>
        <begin position="818"/>
        <end position="842"/>
    </location>
</feature>
<evidence type="ECO:0000256" key="10">
    <source>
        <dbReference type="ARBA" id="ARBA00022989"/>
    </source>
</evidence>
<keyword evidence="12 19" id="KW-0472">Membrane</keyword>
<feature type="compositionally biased region" description="Polar residues" evidence="18">
    <location>
        <begin position="25"/>
        <end position="48"/>
    </location>
</feature>
<dbReference type="GO" id="GO:0005509">
    <property type="term" value="F:calcium ion binding"/>
    <property type="evidence" value="ECO:0007669"/>
    <property type="project" value="InterPro"/>
</dbReference>
<feature type="transmembrane region" description="Helical" evidence="19">
    <location>
        <begin position="778"/>
        <end position="797"/>
    </location>
</feature>
<name>A0A9P7SKW9_9HYPO</name>
<dbReference type="EMBL" id="SRPS01000332">
    <property type="protein sequence ID" value="KAG5959523.1"/>
    <property type="molecule type" value="Genomic_DNA"/>
</dbReference>
<feature type="transmembrane region" description="Helical" evidence="19">
    <location>
        <begin position="1305"/>
        <end position="1324"/>
    </location>
</feature>
<evidence type="ECO:0000256" key="19">
    <source>
        <dbReference type="SAM" id="Phobius"/>
    </source>
</evidence>
<keyword evidence="6" id="KW-0107">Calcium channel</keyword>
<evidence type="ECO:0000256" key="12">
    <source>
        <dbReference type="ARBA" id="ARBA00023136"/>
    </source>
</evidence>
<feature type="region of interest" description="Disordered" evidence="18">
    <location>
        <begin position="1748"/>
        <end position="1800"/>
    </location>
</feature>
<comment type="similarity">
    <text evidence="16">Belongs to the calcium channel alpha-1 subunit (TC 1.A.1.11) family.</text>
</comment>
<dbReference type="InterPro" id="IPR005821">
    <property type="entry name" value="Ion_trans_dom"/>
</dbReference>
<feature type="transmembrane region" description="Helical" evidence="19">
    <location>
        <begin position="685"/>
        <end position="703"/>
    </location>
</feature>
<evidence type="ECO:0000313" key="21">
    <source>
        <dbReference type="EMBL" id="KAG5959523.1"/>
    </source>
</evidence>
<feature type="region of interest" description="Disordered" evidence="18">
    <location>
        <begin position="1"/>
        <end position="49"/>
    </location>
</feature>
<evidence type="ECO:0000256" key="11">
    <source>
        <dbReference type="ARBA" id="ARBA00023065"/>
    </source>
</evidence>
<evidence type="ECO:0000256" key="5">
    <source>
        <dbReference type="ARBA" id="ARBA00022568"/>
    </source>
</evidence>
<feature type="transmembrane region" description="Helical" evidence="19">
    <location>
        <begin position="377"/>
        <end position="402"/>
    </location>
</feature>
<keyword evidence="9" id="KW-0851">Voltage-gated channel</keyword>
<organism evidence="21 22">
    <name type="scientific">Claviceps arundinis</name>
    <dbReference type="NCBI Taxonomy" id="1623583"/>
    <lineage>
        <taxon>Eukaryota</taxon>
        <taxon>Fungi</taxon>
        <taxon>Dikarya</taxon>
        <taxon>Ascomycota</taxon>
        <taxon>Pezizomycotina</taxon>
        <taxon>Sordariomycetes</taxon>
        <taxon>Hypocreomycetidae</taxon>
        <taxon>Hypocreales</taxon>
        <taxon>Clavicipitaceae</taxon>
        <taxon>Claviceps</taxon>
    </lineage>
</organism>
<dbReference type="GO" id="GO:0098703">
    <property type="term" value="P:calcium ion import across plasma membrane"/>
    <property type="evidence" value="ECO:0007669"/>
    <property type="project" value="TreeGrafter"/>
</dbReference>
<comment type="function">
    <text evidence="15">Voltage-gated, high-affinity calcium channel that functions together with MID1 to mediate calcium entry into cells. Required during conditions of environmental stress.</text>
</comment>
<dbReference type="GO" id="GO:0005891">
    <property type="term" value="C:voltage-gated calcium channel complex"/>
    <property type="evidence" value="ECO:0007669"/>
    <property type="project" value="TreeGrafter"/>
</dbReference>
<dbReference type="FunFam" id="1.20.120.350:FF:000063">
    <property type="entry name" value="Calcium channel subunit Cch1"/>
    <property type="match status" value="1"/>
</dbReference>
<evidence type="ECO:0000256" key="17">
    <source>
        <dbReference type="ARBA" id="ARBA00067459"/>
    </source>
</evidence>
<feature type="domain" description="EF-hand" evidence="20">
    <location>
        <begin position="1498"/>
        <end position="1533"/>
    </location>
</feature>
<keyword evidence="14" id="KW-0407">Ion channel</keyword>
<keyword evidence="4" id="KW-0597">Phosphoprotein</keyword>
<dbReference type="Gene3D" id="1.10.287.70">
    <property type="match status" value="3"/>
</dbReference>
<dbReference type="InterPro" id="IPR027359">
    <property type="entry name" value="Volt_channel_dom_sf"/>
</dbReference>
<evidence type="ECO:0000256" key="2">
    <source>
        <dbReference type="ARBA" id="ARBA00022448"/>
    </source>
</evidence>
<proteinExistence type="inferred from homology"/>
<feature type="transmembrane region" description="Helical" evidence="19">
    <location>
        <begin position="1453"/>
        <end position="1479"/>
    </location>
</feature>
<feature type="transmembrane region" description="Helical" evidence="19">
    <location>
        <begin position="1241"/>
        <end position="1261"/>
    </location>
</feature>
<feature type="transmembrane region" description="Helical" evidence="19">
    <location>
        <begin position="242"/>
        <end position="268"/>
    </location>
</feature>
<evidence type="ECO:0000256" key="4">
    <source>
        <dbReference type="ARBA" id="ARBA00022553"/>
    </source>
</evidence>
<dbReference type="GO" id="GO:0008331">
    <property type="term" value="F:high voltage-gated calcium channel activity"/>
    <property type="evidence" value="ECO:0007669"/>
    <property type="project" value="TreeGrafter"/>
</dbReference>
<feature type="transmembrane region" description="Helical" evidence="19">
    <location>
        <begin position="1273"/>
        <end position="1293"/>
    </location>
</feature>
<keyword evidence="8" id="KW-0106">Calcium</keyword>